<organism evidence="4 5">
    <name type="scientific">Parendozoicomonas haliclonae</name>
    <dbReference type="NCBI Taxonomy" id="1960125"/>
    <lineage>
        <taxon>Bacteria</taxon>
        <taxon>Pseudomonadati</taxon>
        <taxon>Pseudomonadota</taxon>
        <taxon>Gammaproteobacteria</taxon>
        <taxon>Oceanospirillales</taxon>
        <taxon>Endozoicomonadaceae</taxon>
        <taxon>Parendozoicomonas</taxon>
    </lineage>
</organism>
<comment type="catalytic activity">
    <reaction evidence="2">
        <text>IMP + diphosphate = hypoxanthine + 5-phospho-alpha-D-ribose 1-diphosphate</text>
        <dbReference type="Rhea" id="RHEA:17973"/>
        <dbReference type="ChEBI" id="CHEBI:17368"/>
        <dbReference type="ChEBI" id="CHEBI:33019"/>
        <dbReference type="ChEBI" id="CHEBI:58017"/>
        <dbReference type="ChEBI" id="CHEBI:58053"/>
        <dbReference type="EC" id="2.4.2.8"/>
    </reaction>
    <physiologicalReaction direction="right-to-left" evidence="2">
        <dbReference type="Rhea" id="RHEA:17975"/>
    </physiologicalReaction>
</comment>
<evidence type="ECO:0000313" key="5">
    <source>
        <dbReference type="Proteomes" id="UP000196573"/>
    </source>
</evidence>
<dbReference type="Gene3D" id="3.40.50.2020">
    <property type="match status" value="1"/>
</dbReference>
<dbReference type="Pfam" id="PF00156">
    <property type="entry name" value="Pribosyltran"/>
    <property type="match status" value="1"/>
</dbReference>
<dbReference type="PANTHER" id="PTHR43340:SF1">
    <property type="entry name" value="HYPOXANTHINE PHOSPHORIBOSYLTRANSFERASE"/>
    <property type="match status" value="1"/>
</dbReference>
<evidence type="ECO:0000313" key="4">
    <source>
        <dbReference type="EMBL" id="SMA39447.1"/>
    </source>
</evidence>
<dbReference type="Proteomes" id="UP000196573">
    <property type="component" value="Unassembled WGS sequence"/>
</dbReference>
<name>A0A1X7AGT0_9GAMM</name>
<dbReference type="GO" id="GO:0005829">
    <property type="term" value="C:cytosol"/>
    <property type="evidence" value="ECO:0007669"/>
    <property type="project" value="TreeGrafter"/>
</dbReference>
<dbReference type="InterPro" id="IPR000836">
    <property type="entry name" value="PRTase_dom"/>
</dbReference>
<dbReference type="AlphaFoldDB" id="A0A1X7AGT0"/>
<keyword evidence="4" id="KW-0808">Transferase</keyword>
<sequence length="174" mass="19506">MNNRSKHIGQLVLDEQKIREGVTKVAQKLNSLYQEAVIITVVPGGILFTADLVRELTFDLTMDYISCPHTPGDRNNSSSIVYHQNIDITGKDVIVIDDAIESGGTMKRLVEHLQANYPIKSLAIATLFVKPGRVDIPVTQHFAYEMENDDLLVGYGLPWQDKLRNVPYVSKLVK</sequence>
<dbReference type="EMBL" id="FWPT01000002">
    <property type="protein sequence ID" value="SMA39447.1"/>
    <property type="molecule type" value="Genomic_DNA"/>
</dbReference>
<keyword evidence="4" id="KW-0328">Glycosyltransferase</keyword>
<keyword evidence="5" id="KW-1185">Reference proteome</keyword>
<protein>
    <submittedName>
        <fullName evidence="4">Hypoxanthine phosphoribosyltransferase</fullName>
        <ecNumber evidence="4">2.4.2.8</ecNumber>
    </submittedName>
</protein>
<dbReference type="GO" id="GO:0032263">
    <property type="term" value="P:GMP salvage"/>
    <property type="evidence" value="ECO:0007669"/>
    <property type="project" value="TreeGrafter"/>
</dbReference>
<dbReference type="InterPro" id="IPR029057">
    <property type="entry name" value="PRTase-like"/>
</dbReference>
<dbReference type="GO" id="GO:0052657">
    <property type="term" value="F:guanine phosphoribosyltransferase activity"/>
    <property type="evidence" value="ECO:0007669"/>
    <property type="project" value="RHEA"/>
</dbReference>
<accession>A0A1X7AGT0</accession>
<dbReference type="InterPro" id="IPR050408">
    <property type="entry name" value="HGPRT"/>
</dbReference>
<evidence type="ECO:0000256" key="2">
    <source>
        <dbReference type="ARBA" id="ARBA00049402"/>
    </source>
</evidence>
<dbReference type="SUPFAM" id="SSF53271">
    <property type="entry name" value="PRTase-like"/>
    <property type="match status" value="1"/>
</dbReference>
<dbReference type="GO" id="GO:0000287">
    <property type="term" value="F:magnesium ion binding"/>
    <property type="evidence" value="ECO:0007669"/>
    <property type="project" value="TreeGrafter"/>
</dbReference>
<evidence type="ECO:0000259" key="3">
    <source>
        <dbReference type="Pfam" id="PF00156"/>
    </source>
</evidence>
<dbReference type="GO" id="GO:0046100">
    <property type="term" value="P:hypoxanthine metabolic process"/>
    <property type="evidence" value="ECO:0007669"/>
    <property type="project" value="TreeGrafter"/>
</dbReference>
<dbReference type="GO" id="GO:0032264">
    <property type="term" value="P:IMP salvage"/>
    <property type="evidence" value="ECO:0007669"/>
    <property type="project" value="TreeGrafter"/>
</dbReference>
<dbReference type="GO" id="GO:0006178">
    <property type="term" value="P:guanine salvage"/>
    <property type="evidence" value="ECO:0007669"/>
    <property type="project" value="TreeGrafter"/>
</dbReference>
<gene>
    <name evidence="4" type="primary">hpt_2</name>
    <name evidence="4" type="ORF">EHSB41UT_01041</name>
</gene>
<comment type="catalytic activity">
    <reaction evidence="1">
        <text>GMP + diphosphate = guanine + 5-phospho-alpha-D-ribose 1-diphosphate</text>
        <dbReference type="Rhea" id="RHEA:25424"/>
        <dbReference type="ChEBI" id="CHEBI:16235"/>
        <dbReference type="ChEBI" id="CHEBI:33019"/>
        <dbReference type="ChEBI" id="CHEBI:58017"/>
        <dbReference type="ChEBI" id="CHEBI:58115"/>
        <dbReference type="EC" id="2.4.2.8"/>
    </reaction>
    <physiologicalReaction direction="right-to-left" evidence="1">
        <dbReference type="Rhea" id="RHEA:25426"/>
    </physiologicalReaction>
</comment>
<proteinExistence type="predicted"/>
<dbReference type="EC" id="2.4.2.8" evidence="4"/>
<dbReference type="RefSeq" id="WP_207626567.1">
    <property type="nucleotide sequence ID" value="NZ_CBCSCN010000001.1"/>
</dbReference>
<dbReference type="CDD" id="cd06223">
    <property type="entry name" value="PRTases_typeI"/>
    <property type="match status" value="1"/>
</dbReference>
<dbReference type="PANTHER" id="PTHR43340">
    <property type="entry name" value="HYPOXANTHINE-GUANINE PHOSPHORIBOSYLTRANSFERASE"/>
    <property type="match status" value="1"/>
</dbReference>
<dbReference type="GO" id="GO:0004422">
    <property type="term" value="F:hypoxanthine phosphoribosyltransferase activity"/>
    <property type="evidence" value="ECO:0007669"/>
    <property type="project" value="TreeGrafter"/>
</dbReference>
<reference evidence="4 5" key="1">
    <citation type="submission" date="2017-03" db="EMBL/GenBank/DDBJ databases">
        <authorList>
            <person name="Afonso C.L."/>
            <person name="Miller P.J."/>
            <person name="Scott M.A."/>
            <person name="Spackman E."/>
            <person name="Goraichik I."/>
            <person name="Dimitrov K.M."/>
            <person name="Suarez D.L."/>
            <person name="Swayne D.E."/>
        </authorList>
    </citation>
    <scope>NUCLEOTIDE SEQUENCE [LARGE SCALE GENOMIC DNA]</scope>
    <source>
        <strain evidence="4">SB41UT1</strain>
    </source>
</reference>
<evidence type="ECO:0000256" key="1">
    <source>
        <dbReference type="ARBA" id="ARBA00048811"/>
    </source>
</evidence>
<feature type="domain" description="Phosphoribosyltransferase" evidence="3">
    <location>
        <begin position="13"/>
        <end position="133"/>
    </location>
</feature>